<gene>
    <name evidence="2" type="ORF">EZ216_02170</name>
</gene>
<dbReference type="InterPro" id="IPR052349">
    <property type="entry name" value="Metallo-hydrolase_Enzymes"/>
</dbReference>
<dbReference type="SUPFAM" id="SSF51338">
    <property type="entry name" value="Composite domain of metallo-dependent hydrolases"/>
    <property type="match status" value="1"/>
</dbReference>
<keyword evidence="3" id="KW-1185">Reference proteome</keyword>
<name>A0A4Z0CAF6_9BURK</name>
<dbReference type="OrthoDB" id="9815027at2"/>
<dbReference type="PANTHER" id="PTHR32027:SF9">
    <property type="entry name" value="BLL3847 PROTEIN"/>
    <property type="match status" value="1"/>
</dbReference>
<dbReference type="InterPro" id="IPR032466">
    <property type="entry name" value="Metal_Hydrolase"/>
</dbReference>
<evidence type="ECO:0000313" key="2">
    <source>
        <dbReference type="EMBL" id="TFZ07994.1"/>
    </source>
</evidence>
<dbReference type="Gene3D" id="3.20.20.140">
    <property type="entry name" value="Metal-dependent hydrolases"/>
    <property type="match status" value="1"/>
</dbReference>
<organism evidence="2 3">
    <name type="scientific">Ramlibacter humi</name>
    <dbReference type="NCBI Taxonomy" id="2530451"/>
    <lineage>
        <taxon>Bacteria</taxon>
        <taxon>Pseudomonadati</taxon>
        <taxon>Pseudomonadota</taxon>
        <taxon>Betaproteobacteria</taxon>
        <taxon>Burkholderiales</taxon>
        <taxon>Comamonadaceae</taxon>
        <taxon>Ramlibacter</taxon>
    </lineage>
</organism>
<dbReference type="EMBL" id="SMLK01000001">
    <property type="protein sequence ID" value="TFZ07994.1"/>
    <property type="molecule type" value="Genomic_DNA"/>
</dbReference>
<accession>A0A4Z0CAF6</accession>
<dbReference type="PANTHER" id="PTHR32027">
    <property type="entry name" value="CYTOSINE DEAMINASE"/>
    <property type="match status" value="1"/>
</dbReference>
<feature type="domain" description="Amidohydrolase 3" evidence="1">
    <location>
        <begin position="41"/>
        <end position="389"/>
    </location>
</feature>
<dbReference type="Pfam" id="PF07969">
    <property type="entry name" value="Amidohydro_3"/>
    <property type="match status" value="1"/>
</dbReference>
<dbReference type="CDD" id="cd01293">
    <property type="entry name" value="Bact_CD"/>
    <property type="match status" value="1"/>
</dbReference>
<dbReference type="RefSeq" id="WP_135247932.1">
    <property type="nucleotide sequence ID" value="NZ_SMLK01000001.1"/>
</dbReference>
<comment type="caution">
    <text evidence="2">The sequence shown here is derived from an EMBL/GenBank/DDBJ whole genome shotgun (WGS) entry which is preliminary data.</text>
</comment>
<dbReference type="Proteomes" id="UP000297839">
    <property type="component" value="Unassembled WGS sequence"/>
</dbReference>
<dbReference type="AlphaFoldDB" id="A0A4Z0CAF6"/>
<dbReference type="InterPro" id="IPR011059">
    <property type="entry name" value="Metal-dep_hydrolase_composite"/>
</dbReference>
<dbReference type="Gene3D" id="2.30.40.10">
    <property type="entry name" value="Urease, subunit C, domain 1"/>
    <property type="match status" value="1"/>
</dbReference>
<proteinExistence type="predicted"/>
<sequence>MAELLLRNVRLPRDGAAVDVRVEGERIAAVAPDLAPREGEEVIEGKGGLLLPGFVESHAHLDKTLWGLPWRSHAAGGRLENRIEDERRFRAESGHDAGRQAMALALAFLERGTTRIRTHVDVDTGAGLRHLQGVLEARQRLRDVMELQVVAFPQSGLLMRPGTADLLRAAMREGAEVLGGLDPQGIDGDAAASLDLLFGIADEAGCGLDIHLHEPGEGGARTLDAILDRVQALGLQGRVAISHGFCIGEVEAPRRAALLDRMARLQIAAVTVGTPYRGVPSLLECREAGVVLAAGNDGIRDAWTPYGSPDMLERAMLVGWRNNLRRDEELGFAFDAVTSQGALACGFSDYGLQPGCIADLVVVDARHVPEAVVVRPRRELVISRGRIVVREGVPSASATILGFNTPGA</sequence>
<protein>
    <submittedName>
        <fullName evidence="2">Cytosine deaminase</fullName>
    </submittedName>
</protein>
<dbReference type="InterPro" id="IPR013108">
    <property type="entry name" value="Amidohydro_3"/>
</dbReference>
<evidence type="ECO:0000313" key="3">
    <source>
        <dbReference type="Proteomes" id="UP000297839"/>
    </source>
</evidence>
<dbReference type="SUPFAM" id="SSF51556">
    <property type="entry name" value="Metallo-dependent hydrolases"/>
    <property type="match status" value="1"/>
</dbReference>
<dbReference type="NCBIfam" id="NF004636">
    <property type="entry name" value="PRK05985.1"/>
    <property type="match status" value="1"/>
</dbReference>
<evidence type="ECO:0000259" key="1">
    <source>
        <dbReference type="Pfam" id="PF07969"/>
    </source>
</evidence>
<reference evidence="2 3" key="1">
    <citation type="submission" date="2019-03" db="EMBL/GenBank/DDBJ databases">
        <title>Ramlibacter sp. 18x22-1, whole genome shotgun sequence.</title>
        <authorList>
            <person name="Zhang X."/>
            <person name="Feng G."/>
            <person name="Zhu H."/>
        </authorList>
    </citation>
    <scope>NUCLEOTIDE SEQUENCE [LARGE SCALE GENOMIC DNA]</scope>
    <source>
        <strain evidence="2 3">18x22-1</strain>
    </source>
</reference>
<dbReference type="GO" id="GO:0016814">
    <property type="term" value="F:hydrolase activity, acting on carbon-nitrogen (but not peptide) bonds, in cyclic amidines"/>
    <property type="evidence" value="ECO:0007669"/>
    <property type="project" value="TreeGrafter"/>
</dbReference>